<feature type="transmembrane region" description="Helical" evidence="1">
    <location>
        <begin position="73"/>
        <end position="94"/>
    </location>
</feature>
<sequence length="147" mass="16866">MVNIVFIMRIHALYHRSRKVLIFFTLLCLAEFGVEFYICWVVSRETANAAFKPPIPGWRGCLTSPISVSIHSLAAWCICAAVGFVFFAFTLFKFKDSLKDDNGRVQLDLIKDLKYLSPLLNVLMRDGAMFFFIILGTLLYPLREFVD</sequence>
<proteinExistence type="predicted"/>
<dbReference type="OrthoDB" id="3349377at2759"/>
<dbReference type="Proteomes" id="UP000467700">
    <property type="component" value="Unassembled WGS sequence"/>
</dbReference>
<reference evidence="2 3" key="1">
    <citation type="submission" date="2020-01" db="EMBL/GenBank/DDBJ databases">
        <authorList>
            <person name="Gupta K D."/>
        </authorList>
    </citation>
    <scope>NUCLEOTIDE SEQUENCE [LARGE SCALE GENOMIC DNA]</scope>
</reference>
<keyword evidence="3" id="KW-1185">Reference proteome</keyword>
<feature type="transmembrane region" description="Helical" evidence="1">
    <location>
        <begin position="20"/>
        <end position="43"/>
    </location>
</feature>
<evidence type="ECO:0000256" key="1">
    <source>
        <dbReference type="SAM" id="Phobius"/>
    </source>
</evidence>
<accession>A0A8S0VSP2</accession>
<comment type="caution">
    <text evidence="2">The sequence shown here is derived from an EMBL/GenBank/DDBJ whole genome shotgun (WGS) entry which is preliminary data.</text>
</comment>
<gene>
    <name evidence="2" type="ORF">AAE3_LOCUS9751</name>
</gene>
<dbReference type="EMBL" id="CACVBS010000060">
    <property type="protein sequence ID" value="CAA7267519.1"/>
    <property type="molecule type" value="Genomic_DNA"/>
</dbReference>
<keyword evidence="1" id="KW-1133">Transmembrane helix</keyword>
<feature type="transmembrane region" description="Helical" evidence="1">
    <location>
        <begin position="115"/>
        <end position="140"/>
    </location>
</feature>
<keyword evidence="1" id="KW-0472">Membrane</keyword>
<evidence type="ECO:0000313" key="3">
    <source>
        <dbReference type="Proteomes" id="UP000467700"/>
    </source>
</evidence>
<dbReference type="AlphaFoldDB" id="A0A8S0VSP2"/>
<organism evidence="2 3">
    <name type="scientific">Cyclocybe aegerita</name>
    <name type="common">Black poplar mushroom</name>
    <name type="synonym">Agrocybe aegerita</name>
    <dbReference type="NCBI Taxonomy" id="1973307"/>
    <lineage>
        <taxon>Eukaryota</taxon>
        <taxon>Fungi</taxon>
        <taxon>Dikarya</taxon>
        <taxon>Basidiomycota</taxon>
        <taxon>Agaricomycotina</taxon>
        <taxon>Agaricomycetes</taxon>
        <taxon>Agaricomycetidae</taxon>
        <taxon>Agaricales</taxon>
        <taxon>Agaricineae</taxon>
        <taxon>Bolbitiaceae</taxon>
        <taxon>Cyclocybe</taxon>
    </lineage>
</organism>
<name>A0A8S0VSP2_CYCAE</name>
<protein>
    <submittedName>
        <fullName evidence="2">Uncharacterized protein</fullName>
    </submittedName>
</protein>
<keyword evidence="1" id="KW-0812">Transmembrane</keyword>
<evidence type="ECO:0000313" key="2">
    <source>
        <dbReference type="EMBL" id="CAA7267519.1"/>
    </source>
</evidence>